<dbReference type="Gene3D" id="2.60.40.2560">
    <property type="match status" value="1"/>
</dbReference>
<dbReference type="InterPro" id="IPR000719">
    <property type="entry name" value="Prot_kinase_dom"/>
</dbReference>
<dbReference type="RefSeq" id="WP_069995628.1">
    <property type="nucleotide sequence ID" value="NZ_FMPG01000009.1"/>
</dbReference>
<dbReference type="EMBL" id="FMPG01000009">
    <property type="protein sequence ID" value="SCT18940.1"/>
    <property type="molecule type" value="Genomic_DNA"/>
</dbReference>
<dbReference type="Gene3D" id="3.30.10.20">
    <property type="match status" value="3"/>
</dbReference>
<dbReference type="FunFam" id="1.10.510.10:FF:000021">
    <property type="entry name" value="Serine/threonine protein kinase"/>
    <property type="match status" value="1"/>
</dbReference>
<protein>
    <recommendedName>
        <fullName evidence="12">Serine/threonine-protein kinase PrkC</fullName>
        <ecNumber evidence="1">2.7.11.1</ecNumber>
    </recommendedName>
</protein>
<feature type="domain" description="PASTA" evidence="17">
    <location>
        <begin position="368"/>
        <end position="435"/>
    </location>
</feature>
<evidence type="ECO:0000256" key="2">
    <source>
        <dbReference type="ARBA" id="ARBA00022527"/>
    </source>
</evidence>
<evidence type="ECO:0000256" key="8">
    <source>
        <dbReference type="ARBA" id="ARBA00022968"/>
    </source>
</evidence>
<keyword evidence="2" id="KW-0723">Serine/threonine-protein kinase</keyword>
<dbReference type="CDD" id="cd14014">
    <property type="entry name" value="STKc_PknB_like"/>
    <property type="match status" value="1"/>
</dbReference>
<dbReference type="PROSITE" id="PS50011">
    <property type="entry name" value="PROTEIN_KINASE_DOM"/>
    <property type="match status" value="1"/>
</dbReference>
<feature type="compositionally biased region" description="Basic and acidic residues" evidence="14">
    <location>
        <begin position="575"/>
        <end position="598"/>
    </location>
</feature>
<dbReference type="GO" id="GO:0004674">
    <property type="term" value="F:protein serine/threonine kinase activity"/>
    <property type="evidence" value="ECO:0007669"/>
    <property type="project" value="UniProtKB-KW"/>
</dbReference>
<dbReference type="InterPro" id="IPR017441">
    <property type="entry name" value="Protein_kinase_ATP_BS"/>
</dbReference>
<dbReference type="GO" id="GO:0009847">
    <property type="term" value="P:spore germination"/>
    <property type="evidence" value="ECO:0007669"/>
    <property type="project" value="UniProtKB-ARBA"/>
</dbReference>
<dbReference type="PROSITE" id="PS51178">
    <property type="entry name" value="PASTA"/>
    <property type="match status" value="3"/>
</dbReference>
<gene>
    <name evidence="19" type="primary">prkC</name>
    <name evidence="19" type="ORF">SAMEA2297795_01959</name>
    <name evidence="18" type="ORF">SAMEA2297796_01459</name>
</gene>
<dbReference type="AlphaFoldDB" id="A0A1D4P7G9"/>
<reference evidence="19 21" key="1">
    <citation type="submission" date="2016-09" db="EMBL/GenBank/DDBJ databases">
        <authorList>
            <consortium name="Pathogen Informatics"/>
        </authorList>
    </citation>
    <scope>NUCLEOTIDE SEQUENCE [LARGE SCALE GENOMIC DNA]</scope>
    <source>
        <strain evidence="19 21">82B</strain>
    </source>
</reference>
<dbReference type="SMART" id="SM00740">
    <property type="entry name" value="PASTA"/>
    <property type="match status" value="3"/>
</dbReference>
<dbReference type="SMART" id="SM00220">
    <property type="entry name" value="S_TKc"/>
    <property type="match status" value="1"/>
</dbReference>
<dbReference type="Proteomes" id="UP000095768">
    <property type="component" value="Unassembled WGS sequence"/>
</dbReference>
<reference evidence="18 20" key="2">
    <citation type="submission" date="2016-09" db="EMBL/GenBank/DDBJ databases">
        <authorList>
            <consortium name="Pathogen Informatics"/>
            <person name="Sun Q."/>
            <person name="Inoue M."/>
        </authorList>
    </citation>
    <scope>NUCLEOTIDE SEQUENCE [LARGE SCALE GENOMIC DNA]</scope>
    <source>
        <strain evidence="18 20">82C</strain>
    </source>
</reference>
<keyword evidence="8" id="KW-0735">Signal-anchor</keyword>
<evidence type="ECO:0000256" key="4">
    <source>
        <dbReference type="ARBA" id="ARBA00022679"/>
    </source>
</evidence>
<evidence type="ECO:0000256" key="15">
    <source>
        <dbReference type="SAM" id="Phobius"/>
    </source>
</evidence>
<dbReference type="CDD" id="cd06577">
    <property type="entry name" value="PASTA_pknB"/>
    <property type="match status" value="3"/>
</dbReference>
<keyword evidence="5 13" id="KW-0547">Nucleotide-binding</keyword>
<dbReference type="Gene3D" id="1.10.510.10">
    <property type="entry name" value="Transferase(Phosphotransferase) domain 1"/>
    <property type="match status" value="1"/>
</dbReference>
<proteinExistence type="predicted"/>
<keyword evidence="6 19" id="KW-0418">Kinase</keyword>
<evidence type="ECO:0000256" key="3">
    <source>
        <dbReference type="ARBA" id="ARBA00022544"/>
    </source>
</evidence>
<dbReference type="PROSITE" id="PS00108">
    <property type="entry name" value="PROTEIN_KINASE_ST"/>
    <property type="match status" value="1"/>
</dbReference>
<dbReference type="GO" id="GO:0005524">
    <property type="term" value="F:ATP binding"/>
    <property type="evidence" value="ECO:0007669"/>
    <property type="project" value="UniProtKB-UniRule"/>
</dbReference>
<dbReference type="FunFam" id="3.30.200.20:FF:000035">
    <property type="entry name" value="Serine/threonine protein kinase Stk1"/>
    <property type="match status" value="1"/>
</dbReference>
<evidence type="ECO:0000256" key="10">
    <source>
        <dbReference type="ARBA" id="ARBA00048679"/>
    </source>
</evidence>
<feature type="domain" description="Protein kinase" evidence="16">
    <location>
        <begin position="10"/>
        <end position="270"/>
    </location>
</feature>
<keyword evidence="4 19" id="KW-0808">Transferase</keyword>
<keyword evidence="7 13" id="KW-0067">ATP-binding</keyword>
<comment type="subcellular location">
    <subcellularLocation>
        <location evidence="11">Spore membrane</location>
        <topology evidence="11">Single-pass type II membrane protein</topology>
    </subcellularLocation>
</comment>
<dbReference type="OrthoDB" id="9788659at2"/>
<feature type="domain" description="PASTA" evidence="17">
    <location>
        <begin position="436"/>
        <end position="505"/>
    </location>
</feature>
<dbReference type="GO" id="GO:0007165">
    <property type="term" value="P:signal transduction"/>
    <property type="evidence" value="ECO:0007669"/>
    <property type="project" value="UniProtKB-ARBA"/>
</dbReference>
<dbReference type="EMBL" id="FMPI01000009">
    <property type="protein sequence ID" value="SCS96874.1"/>
    <property type="molecule type" value="Genomic_DNA"/>
</dbReference>
<evidence type="ECO:0000313" key="21">
    <source>
        <dbReference type="Proteomes" id="UP000095768"/>
    </source>
</evidence>
<dbReference type="InterPro" id="IPR011009">
    <property type="entry name" value="Kinase-like_dom_sf"/>
</dbReference>
<feature type="domain" description="PASTA" evidence="17">
    <location>
        <begin position="506"/>
        <end position="572"/>
    </location>
</feature>
<dbReference type="InterPro" id="IPR008271">
    <property type="entry name" value="Ser/Thr_kinase_AS"/>
</dbReference>
<feature type="binding site" evidence="13">
    <location>
        <position position="39"/>
    </location>
    <ligand>
        <name>ATP</name>
        <dbReference type="ChEBI" id="CHEBI:30616"/>
    </ligand>
</feature>
<feature type="region of interest" description="Disordered" evidence="14">
    <location>
        <begin position="543"/>
        <end position="608"/>
    </location>
</feature>
<keyword evidence="15" id="KW-1133">Transmembrane helix</keyword>
<dbReference type="Proteomes" id="UP000095412">
    <property type="component" value="Unassembled WGS sequence"/>
</dbReference>
<evidence type="ECO:0000313" key="20">
    <source>
        <dbReference type="Proteomes" id="UP000095412"/>
    </source>
</evidence>
<dbReference type="SUPFAM" id="SSF56112">
    <property type="entry name" value="Protein kinase-like (PK-like)"/>
    <property type="match status" value="1"/>
</dbReference>
<evidence type="ECO:0000256" key="6">
    <source>
        <dbReference type="ARBA" id="ARBA00022777"/>
    </source>
</evidence>
<dbReference type="PANTHER" id="PTHR43289:SF34">
    <property type="entry name" value="SERINE_THREONINE-PROTEIN KINASE YBDM-RELATED"/>
    <property type="match status" value="1"/>
</dbReference>
<accession>A0A1D4P7G9</accession>
<dbReference type="NCBIfam" id="NF033483">
    <property type="entry name" value="PknB_PASTA_kin"/>
    <property type="match status" value="1"/>
</dbReference>
<dbReference type="GO" id="GO:0071224">
    <property type="term" value="P:cellular response to peptidoglycan"/>
    <property type="evidence" value="ECO:0007669"/>
    <property type="project" value="UniProtKB-ARBA"/>
</dbReference>
<dbReference type="Pfam" id="PF21160">
    <property type="entry name" value="PrkC-like_PASTA-like"/>
    <property type="match status" value="1"/>
</dbReference>
<dbReference type="Pfam" id="PF00069">
    <property type="entry name" value="Pkinase"/>
    <property type="match status" value="1"/>
</dbReference>
<dbReference type="Pfam" id="PF03793">
    <property type="entry name" value="PASTA"/>
    <property type="match status" value="3"/>
</dbReference>
<evidence type="ECO:0000256" key="14">
    <source>
        <dbReference type="SAM" id="MobiDB-lite"/>
    </source>
</evidence>
<sequence>MIGKMISERYEVAKKLGGGGMSTVYLAEDTILNRKVAIKAISIPSGEKEETIKRFEREVHNLTQLSHNNIVNVFDVTEDDENFYLVMEYIEGPTLSEYIQKHQPMAPETALNFTNQIIDGIKHAHDTKIVHRDIKPQNILVDKNKTLKILDFGIAKALSETTMTQTNHVLGTVQYLSPEQARGESTDNGTDIYSIGVVLFEMLTGKPPFSGETAVSIAIKHIQDPMPNITDERSDVPQAMSNIVLKATEKDKSERYQSVREMQKDLETVLLSNRANESRYQSIDANTKTVPINKTEIANQTRGLDNGKNINETMQIPIVNQQQFQSSEEHIYAVPKKKRSKKKKFFYSVIIVLLLLGLFGFIAMGMFGNKYLETPDLSGKTEKEAERILADHKLQMGNVSRAYSDKYPENKIIKTTPNKGERLEQESKVDIVLSKGPELAEMPNLYGMSKSDALDKLKAIGINDVKVKQAYSKQNVAKGLIESQSVSPGDKVKLNDGNVELTESLGTKQVYVDDYENKAFKTAKSELEAKGFKVVVNKETEDDKVKKDNVISQSPKGKEVDEGSTITFTVSKGAPKADESDKDKSDDKSKDDEPETKSYTETYQVKYTGEDDESQEVKVYIRDKDNDGTSEAQTFKIKNDKTIKIPMTIEKGKTAGYTVRVDDKIVADKDIPY</sequence>
<evidence type="ECO:0000256" key="12">
    <source>
        <dbReference type="ARBA" id="ARBA00070041"/>
    </source>
</evidence>
<keyword evidence="15" id="KW-0812">Transmembrane</keyword>
<dbReference type="EC" id="2.7.11.1" evidence="1"/>
<evidence type="ECO:0000256" key="11">
    <source>
        <dbReference type="ARBA" id="ARBA00060432"/>
    </source>
</evidence>
<evidence type="ECO:0000256" key="13">
    <source>
        <dbReference type="PROSITE-ProRule" id="PRU10141"/>
    </source>
</evidence>
<evidence type="ECO:0000259" key="16">
    <source>
        <dbReference type="PROSITE" id="PS50011"/>
    </source>
</evidence>
<name>A0A1D4P7G9_9STAP</name>
<keyword evidence="3" id="KW-0309">Germination</keyword>
<organism evidence="19 21">
    <name type="scientific">Staphylococcus caeli</name>
    <dbReference type="NCBI Taxonomy" id="2201815"/>
    <lineage>
        <taxon>Bacteria</taxon>
        <taxon>Bacillati</taxon>
        <taxon>Bacillota</taxon>
        <taxon>Bacilli</taxon>
        <taxon>Bacillales</taxon>
        <taxon>Staphylococcaceae</taxon>
        <taxon>Staphylococcus</taxon>
    </lineage>
</organism>
<evidence type="ECO:0000313" key="19">
    <source>
        <dbReference type="EMBL" id="SCT18940.1"/>
    </source>
</evidence>
<evidence type="ECO:0000256" key="9">
    <source>
        <dbReference type="ARBA" id="ARBA00047899"/>
    </source>
</evidence>
<evidence type="ECO:0000256" key="1">
    <source>
        <dbReference type="ARBA" id="ARBA00012513"/>
    </source>
</evidence>
<evidence type="ECO:0000256" key="5">
    <source>
        <dbReference type="ARBA" id="ARBA00022741"/>
    </source>
</evidence>
<dbReference type="InterPro" id="IPR005543">
    <property type="entry name" value="PASTA_dom"/>
</dbReference>
<comment type="catalytic activity">
    <reaction evidence="9">
        <text>L-threonyl-[protein] + ATP = O-phospho-L-threonyl-[protein] + ADP + H(+)</text>
        <dbReference type="Rhea" id="RHEA:46608"/>
        <dbReference type="Rhea" id="RHEA-COMP:11060"/>
        <dbReference type="Rhea" id="RHEA-COMP:11605"/>
        <dbReference type="ChEBI" id="CHEBI:15378"/>
        <dbReference type="ChEBI" id="CHEBI:30013"/>
        <dbReference type="ChEBI" id="CHEBI:30616"/>
        <dbReference type="ChEBI" id="CHEBI:61977"/>
        <dbReference type="ChEBI" id="CHEBI:456216"/>
        <dbReference type="EC" id="2.7.11.1"/>
    </reaction>
</comment>
<keyword evidence="15" id="KW-0472">Membrane</keyword>
<dbReference type="PROSITE" id="PS00107">
    <property type="entry name" value="PROTEIN_KINASE_ATP"/>
    <property type="match status" value="1"/>
</dbReference>
<keyword evidence="20" id="KW-1185">Reference proteome</keyword>
<feature type="transmembrane region" description="Helical" evidence="15">
    <location>
        <begin position="345"/>
        <end position="367"/>
    </location>
</feature>
<comment type="catalytic activity">
    <reaction evidence="10">
        <text>L-seryl-[protein] + ATP = O-phospho-L-seryl-[protein] + ADP + H(+)</text>
        <dbReference type="Rhea" id="RHEA:17989"/>
        <dbReference type="Rhea" id="RHEA-COMP:9863"/>
        <dbReference type="Rhea" id="RHEA-COMP:11604"/>
        <dbReference type="ChEBI" id="CHEBI:15378"/>
        <dbReference type="ChEBI" id="CHEBI:29999"/>
        <dbReference type="ChEBI" id="CHEBI:30616"/>
        <dbReference type="ChEBI" id="CHEBI:83421"/>
        <dbReference type="ChEBI" id="CHEBI:456216"/>
        <dbReference type="EC" id="2.7.11.1"/>
    </reaction>
</comment>
<evidence type="ECO:0000313" key="18">
    <source>
        <dbReference type="EMBL" id="SCS96874.1"/>
    </source>
</evidence>
<evidence type="ECO:0000259" key="17">
    <source>
        <dbReference type="PROSITE" id="PS51178"/>
    </source>
</evidence>
<dbReference type="Gene3D" id="3.30.200.20">
    <property type="entry name" value="Phosphorylase Kinase, domain 1"/>
    <property type="match status" value="1"/>
</dbReference>
<dbReference type="PANTHER" id="PTHR43289">
    <property type="entry name" value="MITOGEN-ACTIVATED PROTEIN KINASE KINASE KINASE 20-RELATED"/>
    <property type="match status" value="1"/>
</dbReference>
<evidence type="ECO:0000256" key="7">
    <source>
        <dbReference type="ARBA" id="ARBA00022840"/>
    </source>
</evidence>